<comment type="caution">
    <text evidence="2">The sequence shown here is derived from an EMBL/GenBank/DDBJ whole genome shotgun (WGS) entry which is preliminary data.</text>
</comment>
<dbReference type="EMBL" id="JALJOV010001749">
    <property type="protein sequence ID" value="KAK9841925.1"/>
    <property type="molecule type" value="Genomic_DNA"/>
</dbReference>
<protein>
    <submittedName>
        <fullName evidence="2">Uncharacterized protein</fullName>
    </submittedName>
</protein>
<reference evidence="2 3" key="1">
    <citation type="journal article" date="2024" name="Nat. Commun.">
        <title>Phylogenomics reveals the evolutionary origins of lichenization in chlorophyte algae.</title>
        <authorList>
            <person name="Puginier C."/>
            <person name="Libourel C."/>
            <person name="Otte J."/>
            <person name="Skaloud P."/>
            <person name="Haon M."/>
            <person name="Grisel S."/>
            <person name="Petersen M."/>
            <person name="Berrin J.G."/>
            <person name="Delaux P.M."/>
            <person name="Dal Grande F."/>
            <person name="Keller J."/>
        </authorList>
    </citation>
    <scope>NUCLEOTIDE SEQUENCE [LARGE SCALE GENOMIC DNA]</scope>
    <source>
        <strain evidence="2 3">SAG 2523</strain>
    </source>
</reference>
<organism evidence="2 3">
    <name type="scientific">Apatococcus fuscideae</name>
    <dbReference type="NCBI Taxonomy" id="2026836"/>
    <lineage>
        <taxon>Eukaryota</taxon>
        <taxon>Viridiplantae</taxon>
        <taxon>Chlorophyta</taxon>
        <taxon>core chlorophytes</taxon>
        <taxon>Trebouxiophyceae</taxon>
        <taxon>Chlorellales</taxon>
        <taxon>Chlorellaceae</taxon>
        <taxon>Apatococcus</taxon>
    </lineage>
</organism>
<evidence type="ECO:0000313" key="3">
    <source>
        <dbReference type="Proteomes" id="UP001485043"/>
    </source>
</evidence>
<feature type="compositionally biased region" description="Low complexity" evidence="1">
    <location>
        <begin position="419"/>
        <end position="429"/>
    </location>
</feature>
<keyword evidence="3" id="KW-1185">Reference proteome</keyword>
<dbReference type="AlphaFoldDB" id="A0AAW1S819"/>
<dbReference type="Proteomes" id="UP001485043">
    <property type="component" value="Unassembled WGS sequence"/>
</dbReference>
<evidence type="ECO:0000313" key="2">
    <source>
        <dbReference type="EMBL" id="KAK9841925.1"/>
    </source>
</evidence>
<feature type="region of interest" description="Disordered" evidence="1">
    <location>
        <begin position="217"/>
        <end position="332"/>
    </location>
</feature>
<name>A0AAW1S819_9CHLO</name>
<dbReference type="PANTHER" id="PTHR14226">
    <property type="entry name" value="NEUROPATHY TARGET ESTERASE/SWISS CHEESE D.MELANOGASTER"/>
    <property type="match status" value="1"/>
</dbReference>
<feature type="region of interest" description="Disordered" evidence="1">
    <location>
        <begin position="419"/>
        <end position="523"/>
    </location>
</feature>
<dbReference type="PANTHER" id="PTHR14226:SF29">
    <property type="entry name" value="NEUROPATHY TARGET ESTERASE SWS"/>
    <property type="match status" value="1"/>
</dbReference>
<feature type="compositionally biased region" description="Low complexity" evidence="1">
    <location>
        <begin position="275"/>
        <end position="295"/>
    </location>
</feature>
<gene>
    <name evidence="2" type="ORF">WJX84_001330</name>
</gene>
<feature type="compositionally biased region" description="Low complexity" evidence="1">
    <location>
        <begin position="233"/>
        <end position="251"/>
    </location>
</feature>
<feature type="region of interest" description="Disordered" evidence="1">
    <location>
        <begin position="350"/>
        <end position="385"/>
    </location>
</feature>
<proteinExistence type="predicted"/>
<feature type="non-terminal residue" evidence="2">
    <location>
        <position position="1"/>
    </location>
</feature>
<evidence type="ECO:0000256" key="1">
    <source>
        <dbReference type="SAM" id="MobiDB-lite"/>
    </source>
</evidence>
<dbReference type="InterPro" id="IPR050301">
    <property type="entry name" value="NTE"/>
</dbReference>
<sequence length="569" mass="61164">YLNNLPVDVIRSMGVDMVIVVDVEDRDASTWHEITPYDGGISGWQLLWDRWCPIPSLRFFNKLPRYNQMINALTWMSHAQNLRRMSRDYVIDLYLQPPVTRFRLMDFHLMDRIVRNASRYAWGAISEWQVQRGMVSKPGMPQTAKGKDAERGALEFAAPMRRAHSASCMTQLAARHADSTRLAAQRERVQESLAVLAEQSRAAAEGKLEDLDDADSAELAGSGATSPEPSLHGSSSSAGQSQRSSRASSSSREVQQDPMPRAFSATPASLRVRTHSGQASGHSSSHVGLQRQALNARRRRRHGSPIQHRPDVRSGGDGSHGGDHSSSAADGAGKLRQPLRRLSQMLPGQIAPAGTAEPSAWLPRPRSEVAQSWHGAEAGTSRRPSLEVQKAVHPTLDLHALHAAQIGRRLFPHASRAASLLGPQGSSSLGPPPDSRQSNTAQGVPGRGPLLWQADAATPATGPSADHDTPSPGVPGSASRSDQPCHAPAAPDGHSRTASLDMQRSHPPGSPCHDPHATPSARQPLLTFVPKGPQVLSPEAASGSKTIIAAWDTLDTSSLIAIRAFGTIL</sequence>
<accession>A0AAW1S819</accession>